<dbReference type="RefSeq" id="WP_014366386.1">
    <property type="nucleotide sequence ID" value="NC_017945.3"/>
</dbReference>
<dbReference type="PRINTS" id="PR00111">
    <property type="entry name" value="ABHYDROLASE"/>
</dbReference>
<organism evidence="3 4">
    <name type="scientific">Corynebacterium pseudotuberculosis 258</name>
    <dbReference type="NCBI Taxonomy" id="1168865"/>
    <lineage>
        <taxon>Bacteria</taxon>
        <taxon>Bacillati</taxon>
        <taxon>Actinomycetota</taxon>
        <taxon>Actinomycetes</taxon>
        <taxon>Mycobacteriales</taxon>
        <taxon>Corynebacteriaceae</taxon>
        <taxon>Corynebacterium</taxon>
    </lineage>
</organism>
<evidence type="ECO:0000256" key="1">
    <source>
        <dbReference type="ARBA" id="ARBA00022801"/>
    </source>
</evidence>
<dbReference type="InterPro" id="IPR029058">
    <property type="entry name" value="AB_hydrolase_fold"/>
</dbReference>
<dbReference type="KEGG" id="coe:CP258_01150"/>
<dbReference type="AlphaFoldDB" id="A0AAU8Q497"/>
<evidence type="ECO:0000259" key="2">
    <source>
        <dbReference type="Pfam" id="PF00561"/>
    </source>
</evidence>
<reference evidence="3 4" key="1">
    <citation type="journal article" date="2013" name="J. Biotechnol.">
        <title>Genome sequence of Corynebacterium pseudotuberculosis biovar equi strain 258 and prediction of antigenic targets to improve biotechnological vaccine production.</title>
        <authorList>
            <person name="Soares S.C."/>
            <person name="Trost E."/>
            <person name="Ramos R.T."/>
            <person name="Carneiro A.R."/>
            <person name="Santos A.R."/>
            <person name="Pinto A.C."/>
            <person name="Barbosa E."/>
            <person name="Aburjaile F."/>
            <person name="Ali A."/>
            <person name="Diniz C.A."/>
            <person name="Hassan S.S."/>
            <person name="Fiaux K."/>
            <person name="Guimaraes L.C."/>
            <person name="Bakhtiar S.M."/>
            <person name="Pereira U."/>
            <person name="Almeida S.S."/>
            <person name="Abreu V.A."/>
            <person name="Rocha F.S."/>
            <person name="Dorella F.A."/>
            <person name="Miyoshi A."/>
            <person name="Silva A."/>
            <person name="Azevedo V."/>
            <person name="Tauch A."/>
        </authorList>
    </citation>
    <scope>NUCLEOTIDE SEQUENCE [LARGE SCALE GENOMIC DNA]</scope>
    <source>
        <strain evidence="3 4">258</strain>
    </source>
</reference>
<dbReference type="PRINTS" id="PR00412">
    <property type="entry name" value="EPOXHYDRLASE"/>
</dbReference>
<dbReference type="Gene3D" id="3.40.50.1820">
    <property type="entry name" value="alpha/beta hydrolase"/>
    <property type="match status" value="1"/>
</dbReference>
<feature type="domain" description="AB hydrolase-1" evidence="2">
    <location>
        <begin position="44"/>
        <end position="184"/>
    </location>
</feature>
<dbReference type="InterPro" id="IPR000639">
    <property type="entry name" value="Epox_hydrolase-like"/>
</dbReference>
<evidence type="ECO:0000313" key="3">
    <source>
        <dbReference type="EMBL" id="AFK15864.1"/>
    </source>
</evidence>
<evidence type="ECO:0000313" key="4">
    <source>
        <dbReference type="Proteomes" id="UP000006465"/>
    </source>
</evidence>
<name>A0AAU8Q497_CORPS</name>
<dbReference type="InterPro" id="IPR000073">
    <property type="entry name" value="AB_hydrolase_1"/>
</dbReference>
<keyword evidence="1 3" id="KW-0378">Hydrolase</keyword>
<proteinExistence type="predicted"/>
<dbReference type="Proteomes" id="UP000006465">
    <property type="component" value="Chromosome"/>
</dbReference>
<dbReference type="Pfam" id="PF00561">
    <property type="entry name" value="Abhydrolase_1"/>
    <property type="match status" value="1"/>
</dbReference>
<dbReference type="PANTHER" id="PTHR43329">
    <property type="entry name" value="EPOXIDE HYDROLASE"/>
    <property type="match status" value="1"/>
</dbReference>
<sequence>MKKHRQPLSPSVVALEGPFHHQMLHTRGLRLHAATAGDPQNPAIVLLHDSFGGWFDFRHVIEPLAAAGFHVAALDLRGYGLSDKPPSGYEHRFVTGDIAGSIRTLGHNSAHVIGAGSGASIAWLLAANYPDHVDSLLTMGALHPSDMRRAIGLRPWLFSHVLPLTMMFRLPHFLRSWCWSRRDLLIERDLRLTTGLRFHVSERFTQELRLRRKAMSIDSTFFPVTKTSRYSVNVPPSKWALPKVQVPVHMLVDASATSAWLARRAHSRSAAGLSTSTVGGTGQRPHLENPEGFVSEVLRFIRSTI</sequence>
<protein>
    <submittedName>
        <fullName evidence="3">Alpha/beta fold hydrolase</fullName>
    </submittedName>
</protein>
<accession>A0AAU8Q497</accession>
<gene>
    <name evidence="3" type="ORF">CP258_01150</name>
</gene>
<dbReference type="EMBL" id="CP003540">
    <property type="protein sequence ID" value="AFK15864.1"/>
    <property type="molecule type" value="Genomic_DNA"/>
</dbReference>
<dbReference type="GO" id="GO:0016787">
    <property type="term" value="F:hydrolase activity"/>
    <property type="evidence" value="ECO:0007669"/>
    <property type="project" value="UniProtKB-KW"/>
</dbReference>
<dbReference type="SUPFAM" id="SSF53474">
    <property type="entry name" value="alpha/beta-Hydrolases"/>
    <property type="match status" value="1"/>
</dbReference>